<dbReference type="PANTHER" id="PTHR15977">
    <property type="entry name" value="CILIA- AND FLAGELLA-ASSOCIATED PROTEIN 46"/>
    <property type="match status" value="1"/>
</dbReference>
<dbReference type="InterPro" id="IPR039586">
    <property type="entry name" value="CFAP46"/>
</dbReference>
<dbReference type="GO" id="GO:0060294">
    <property type="term" value="P:cilium movement involved in cell motility"/>
    <property type="evidence" value="ECO:0007669"/>
    <property type="project" value="InterPro"/>
</dbReference>
<evidence type="ECO:0000313" key="2">
    <source>
        <dbReference type="Proteomes" id="UP000485058"/>
    </source>
</evidence>
<sequence length="248" mass="27296">MITMRKGGVFNWKKHYEQAVVLCGQVMAALAAREAGIPHIEALLHQSILQMEDPKPDKDMRPRYKKIEKVLMQAEDMASKFVAGSCPRDLDPSISLPVSRLLARVRLALAELRLQQARARDAHAAEDREKKRPKHPMVVGRESDMEAVVVEFIDAMEAPEPSTALSPEDTALTLAISAAQLSSAPGLRAKALLLAGQCLQYKFLTTIPSQLNPWPPRQQRDRRRTQIGLGDLTQSLLGAPPAAANTAL</sequence>
<dbReference type="AlphaFoldDB" id="A0A699ZMG1"/>
<dbReference type="EMBL" id="BLLF01001545">
    <property type="protein sequence ID" value="GFH19944.1"/>
    <property type="molecule type" value="Genomic_DNA"/>
</dbReference>
<evidence type="ECO:0000313" key="1">
    <source>
        <dbReference type="EMBL" id="GFH19944.1"/>
    </source>
</evidence>
<dbReference type="PANTHER" id="PTHR15977:SF15">
    <property type="entry name" value="CILIA- AND FLAGELLA-ASSOCIATED PROTEIN 46"/>
    <property type="match status" value="1"/>
</dbReference>
<organism evidence="1 2">
    <name type="scientific">Haematococcus lacustris</name>
    <name type="common">Green alga</name>
    <name type="synonym">Haematococcus pluvialis</name>
    <dbReference type="NCBI Taxonomy" id="44745"/>
    <lineage>
        <taxon>Eukaryota</taxon>
        <taxon>Viridiplantae</taxon>
        <taxon>Chlorophyta</taxon>
        <taxon>core chlorophytes</taxon>
        <taxon>Chlorophyceae</taxon>
        <taxon>CS clade</taxon>
        <taxon>Chlamydomonadales</taxon>
        <taxon>Haematococcaceae</taxon>
        <taxon>Haematococcus</taxon>
    </lineage>
</organism>
<accession>A0A699ZMG1</accession>
<name>A0A699ZMG1_HAELA</name>
<dbReference type="GO" id="GO:0035082">
    <property type="term" value="P:axoneme assembly"/>
    <property type="evidence" value="ECO:0007669"/>
    <property type="project" value="InterPro"/>
</dbReference>
<comment type="caution">
    <text evidence="1">The sequence shown here is derived from an EMBL/GenBank/DDBJ whole genome shotgun (WGS) entry which is preliminary data.</text>
</comment>
<dbReference type="Proteomes" id="UP000485058">
    <property type="component" value="Unassembled WGS sequence"/>
</dbReference>
<protein>
    <submittedName>
        <fullName evidence="1">Uncharacterized protein</fullName>
    </submittedName>
</protein>
<keyword evidence="2" id="KW-1185">Reference proteome</keyword>
<reference evidence="1 2" key="1">
    <citation type="submission" date="2020-02" db="EMBL/GenBank/DDBJ databases">
        <title>Draft genome sequence of Haematococcus lacustris strain NIES-144.</title>
        <authorList>
            <person name="Morimoto D."/>
            <person name="Nakagawa S."/>
            <person name="Yoshida T."/>
            <person name="Sawayama S."/>
        </authorList>
    </citation>
    <scope>NUCLEOTIDE SEQUENCE [LARGE SCALE GENOMIC DNA]</scope>
    <source>
        <strain evidence="1 2">NIES-144</strain>
    </source>
</reference>
<proteinExistence type="predicted"/>
<gene>
    <name evidence="1" type="ORF">HaLaN_16981</name>
</gene>